<gene>
    <name evidence="1" type="ORF">LOK49_LG09G01370</name>
</gene>
<dbReference type="Proteomes" id="UP001060215">
    <property type="component" value="Chromosome 8"/>
</dbReference>
<evidence type="ECO:0000313" key="1">
    <source>
        <dbReference type="EMBL" id="KAI8000075.1"/>
    </source>
</evidence>
<sequence length="258" mass="27972">MSALTPIILYKPTSTTRTTTISYAFLLLPSLKSLKIVSNHNFLSRLLFSGEFVSREPVLGCKRARNRSRPNTMTGSISSSGYRGSSSDEGVRVLQQDSSIHGSSEFPPNFTVVRLESTLNRLVELADAYSPDTVIASSPGKEVHDPWAFYLHATLLRQAFAHCENSPFLPPQGMLVVSPPVANYPLGLATIIALDEDLELLLSSTPDSLVVSSNDRDDTEAISGAEDNFTNHGNSSSDRNAPRGLSYLLKHCGLSTAT</sequence>
<accession>A0ACC0GIS3</accession>
<organism evidence="1 2">
    <name type="scientific">Camellia lanceoleosa</name>
    <dbReference type="NCBI Taxonomy" id="1840588"/>
    <lineage>
        <taxon>Eukaryota</taxon>
        <taxon>Viridiplantae</taxon>
        <taxon>Streptophyta</taxon>
        <taxon>Embryophyta</taxon>
        <taxon>Tracheophyta</taxon>
        <taxon>Spermatophyta</taxon>
        <taxon>Magnoliopsida</taxon>
        <taxon>eudicotyledons</taxon>
        <taxon>Gunneridae</taxon>
        <taxon>Pentapetalae</taxon>
        <taxon>asterids</taxon>
        <taxon>Ericales</taxon>
        <taxon>Theaceae</taxon>
        <taxon>Camellia</taxon>
    </lineage>
</organism>
<keyword evidence="2" id="KW-1185">Reference proteome</keyword>
<evidence type="ECO:0000313" key="2">
    <source>
        <dbReference type="Proteomes" id="UP001060215"/>
    </source>
</evidence>
<dbReference type="EMBL" id="CM045765">
    <property type="protein sequence ID" value="KAI8000075.1"/>
    <property type="molecule type" value="Genomic_DNA"/>
</dbReference>
<proteinExistence type="predicted"/>
<comment type="caution">
    <text evidence="1">The sequence shown here is derived from an EMBL/GenBank/DDBJ whole genome shotgun (WGS) entry which is preliminary data.</text>
</comment>
<reference evidence="1 2" key="1">
    <citation type="journal article" date="2022" name="Plant J.">
        <title>Chromosome-level genome of Camellia lanceoleosa provides a valuable resource for understanding genome evolution and self-incompatibility.</title>
        <authorList>
            <person name="Gong W."/>
            <person name="Xiao S."/>
            <person name="Wang L."/>
            <person name="Liao Z."/>
            <person name="Chang Y."/>
            <person name="Mo W."/>
            <person name="Hu G."/>
            <person name="Li W."/>
            <person name="Zhao G."/>
            <person name="Zhu H."/>
            <person name="Hu X."/>
            <person name="Ji K."/>
            <person name="Xiang X."/>
            <person name="Song Q."/>
            <person name="Yuan D."/>
            <person name="Jin S."/>
            <person name="Zhang L."/>
        </authorList>
    </citation>
    <scope>NUCLEOTIDE SEQUENCE [LARGE SCALE GENOMIC DNA]</scope>
    <source>
        <strain evidence="1">SQ_2022a</strain>
    </source>
</reference>
<name>A0ACC0GIS3_9ERIC</name>
<protein>
    <submittedName>
        <fullName evidence="1">Uncharacterized protein</fullName>
    </submittedName>
</protein>